<gene>
    <name evidence="2" type="ORF">SAMN05660477_01560</name>
</gene>
<dbReference type="EMBL" id="FUYZ01000004">
    <property type="protein sequence ID" value="SKB87391.1"/>
    <property type="molecule type" value="Genomic_DNA"/>
</dbReference>
<dbReference type="SUPFAM" id="SSF51735">
    <property type="entry name" value="NAD(P)-binding Rossmann-fold domains"/>
    <property type="match status" value="1"/>
</dbReference>
<dbReference type="AlphaFoldDB" id="A0A1T5EU36"/>
<accession>A0A1T5EU36</accession>
<evidence type="ECO:0000313" key="3">
    <source>
        <dbReference type="Proteomes" id="UP000191112"/>
    </source>
</evidence>
<keyword evidence="3" id="KW-1185">Reference proteome</keyword>
<dbReference type="RefSeq" id="WP_079666808.1">
    <property type="nucleotide sequence ID" value="NZ_FUYZ01000004.1"/>
</dbReference>
<dbReference type="STRING" id="619805.SAMN05660477_01560"/>
<dbReference type="Proteomes" id="UP000191112">
    <property type="component" value="Unassembled WGS sequence"/>
</dbReference>
<dbReference type="InterPro" id="IPR001509">
    <property type="entry name" value="Epimerase_deHydtase"/>
</dbReference>
<dbReference type="PANTHER" id="PTHR43245:SF13">
    <property type="entry name" value="UDP-D-APIOSE_UDP-D-XYLOSE SYNTHASE 2"/>
    <property type="match status" value="1"/>
</dbReference>
<dbReference type="PANTHER" id="PTHR43245">
    <property type="entry name" value="BIFUNCTIONAL POLYMYXIN RESISTANCE PROTEIN ARNA"/>
    <property type="match status" value="1"/>
</dbReference>
<dbReference type="Gene3D" id="3.40.50.720">
    <property type="entry name" value="NAD(P)-binding Rossmann-like Domain"/>
    <property type="match status" value="1"/>
</dbReference>
<dbReference type="Pfam" id="PF01370">
    <property type="entry name" value="Epimerase"/>
    <property type="match status" value="1"/>
</dbReference>
<dbReference type="OrthoDB" id="112777at2"/>
<feature type="domain" description="NAD-dependent epimerase/dehydratase" evidence="1">
    <location>
        <begin position="4"/>
        <end position="209"/>
    </location>
</feature>
<dbReference type="InterPro" id="IPR036291">
    <property type="entry name" value="NAD(P)-bd_dom_sf"/>
</dbReference>
<organism evidence="2 3">
    <name type="scientific">Soonwooa buanensis</name>
    <dbReference type="NCBI Taxonomy" id="619805"/>
    <lineage>
        <taxon>Bacteria</taxon>
        <taxon>Pseudomonadati</taxon>
        <taxon>Bacteroidota</taxon>
        <taxon>Flavobacteriia</taxon>
        <taxon>Flavobacteriales</taxon>
        <taxon>Weeksellaceae</taxon>
        <taxon>Chryseobacterium group</taxon>
        <taxon>Soonwooa</taxon>
    </lineage>
</organism>
<reference evidence="2 3" key="1">
    <citation type="submission" date="2017-02" db="EMBL/GenBank/DDBJ databases">
        <authorList>
            <person name="Peterson S.W."/>
        </authorList>
    </citation>
    <scope>NUCLEOTIDE SEQUENCE [LARGE SCALE GENOMIC DNA]</scope>
    <source>
        <strain evidence="2 3">DSM 22323</strain>
    </source>
</reference>
<evidence type="ECO:0000259" key="1">
    <source>
        <dbReference type="Pfam" id="PF01370"/>
    </source>
</evidence>
<dbReference type="InterPro" id="IPR050177">
    <property type="entry name" value="Lipid_A_modif_metabolic_enz"/>
</dbReference>
<proteinExistence type="predicted"/>
<name>A0A1T5EU36_9FLAO</name>
<sequence length="310" mass="35160">MQTILGAGGDIGTSLAKELKNYTEKIRLVSRNPQKVNDNDELFVCNLLNSEQVKLATKDSEIVYLAVGLPYDIAVWEKQWPIIMKNVIEACVASQSRLVFLDNVYAYAKTEIPNMTEHSQIAPTTRKGKVRAQLLEMLNKAQREKSLKILVGRSADFYGPNAKNGFLNILIHDNFKKSKSAFWQSDANKIHNFTYTLDAAKALAILGNTDDAYGQVWHLPTSNEALTGKDFVNIFAEEMNVKPKYMRLSPLLLTIIGWFSKDIEELKEMQYQNNQNYVFDSSKFNKAFNFSPTNYHEGIREIVKSSASKI</sequence>
<protein>
    <submittedName>
        <fullName evidence="2">Nucleoside-diphosphate-sugar epimerase</fullName>
    </submittedName>
</protein>
<evidence type="ECO:0000313" key="2">
    <source>
        <dbReference type="EMBL" id="SKB87391.1"/>
    </source>
</evidence>